<dbReference type="PROSITE" id="PS50975">
    <property type="entry name" value="ATP_GRASP"/>
    <property type="match status" value="1"/>
</dbReference>
<evidence type="ECO:0000256" key="4">
    <source>
        <dbReference type="PROSITE-ProRule" id="PRU00409"/>
    </source>
</evidence>
<dbReference type="GO" id="GO:0005524">
    <property type="term" value="F:ATP binding"/>
    <property type="evidence" value="ECO:0007669"/>
    <property type="project" value="UniProtKB-UniRule"/>
</dbReference>
<dbReference type="Pfam" id="PF02222">
    <property type="entry name" value="ATP-grasp"/>
    <property type="match status" value="1"/>
</dbReference>
<feature type="domain" description="ATP-grasp" evidence="5">
    <location>
        <begin position="114"/>
        <end position="299"/>
    </location>
</feature>
<dbReference type="PANTHER" id="PTHR11609">
    <property type="entry name" value="PURINE BIOSYNTHESIS PROTEIN 6/7, PUR6/7"/>
    <property type="match status" value="1"/>
</dbReference>
<dbReference type="GO" id="GO:0005829">
    <property type="term" value="C:cytosol"/>
    <property type="evidence" value="ECO:0007669"/>
    <property type="project" value="TreeGrafter"/>
</dbReference>
<sequence length="377" mass="42607">MIVDNASLTNKGTLGIIGLEDYQWRLITVVKQLGLNVYLYLDHHDPQLEQWADQTIVDNYRVKESLQKFGQQCDAVIYTNPLLDAVILKYLTQFTTVPQGYGALEIVQDRIVERALLDQLNVNMPPYDTVVNLDEVYQSIDAIGYPAVLKSIQRGRGESILRLNRQTDIARADAFIQAGSYILESWIDHSAEYALTVAYDGEHFIYYPIVQESYNEQRRLVMAQVVEEVDPALESEVERVSREIITTLGYQGTLTLKFYTTESGNLYVDEIVPGLSISNVALQAAVSVMPEEQLVRMAVGMVAHEVDLLQEVVMVPIYEEQQATINQAVLEQANWQVEYLPAPLSRVQGFVWLTGDELSNLKQQLADLNLTTKPTDD</sequence>
<evidence type="ECO:0000256" key="2">
    <source>
        <dbReference type="ARBA" id="ARBA00022755"/>
    </source>
</evidence>
<evidence type="ECO:0000256" key="1">
    <source>
        <dbReference type="ARBA" id="ARBA00022741"/>
    </source>
</evidence>
<dbReference type="GO" id="GO:0006164">
    <property type="term" value="P:purine nucleotide biosynthetic process"/>
    <property type="evidence" value="ECO:0007669"/>
    <property type="project" value="UniProtKB-KW"/>
</dbReference>
<dbReference type="PATRIC" id="fig|1423749.3.peg.255"/>
<name>A0A0R1VH79_9LACO</name>
<proteinExistence type="predicted"/>
<accession>A0A0R1VH79</accession>
<dbReference type="InterPro" id="IPR013815">
    <property type="entry name" value="ATP_grasp_subdomain_1"/>
</dbReference>
<keyword evidence="7" id="KW-1185">Reference proteome</keyword>
<dbReference type="PANTHER" id="PTHR11609:SF5">
    <property type="entry name" value="PHOSPHORIBOSYLAMINOIMIDAZOLE CARBOXYLASE"/>
    <property type="match status" value="1"/>
</dbReference>
<organism evidence="6 7">
    <name type="scientific">Limosilactobacillus gastricus DSM 16045</name>
    <dbReference type="NCBI Taxonomy" id="1423749"/>
    <lineage>
        <taxon>Bacteria</taxon>
        <taxon>Bacillati</taxon>
        <taxon>Bacillota</taxon>
        <taxon>Bacilli</taxon>
        <taxon>Lactobacillales</taxon>
        <taxon>Lactobacillaceae</taxon>
        <taxon>Limosilactobacillus</taxon>
    </lineage>
</organism>
<evidence type="ECO:0000313" key="6">
    <source>
        <dbReference type="EMBL" id="KRM02435.1"/>
    </source>
</evidence>
<evidence type="ECO:0000259" key="5">
    <source>
        <dbReference type="PROSITE" id="PS50975"/>
    </source>
</evidence>
<dbReference type="SUPFAM" id="SSF56059">
    <property type="entry name" value="Glutathione synthetase ATP-binding domain-like"/>
    <property type="match status" value="1"/>
</dbReference>
<keyword evidence="1 4" id="KW-0547">Nucleotide-binding</keyword>
<reference evidence="6 7" key="1">
    <citation type="journal article" date="2015" name="Genome Announc.">
        <title>Expanding the biotechnology potential of lactobacilli through comparative genomics of 213 strains and associated genera.</title>
        <authorList>
            <person name="Sun Z."/>
            <person name="Harris H.M."/>
            <person name="McCann A."/>
            <person name="Guo C."/>
            <person name="Argimon S."/>
            <person name="Zhang W."/>
            <person name="Yang X."/>
            <person name="Jeffery I.B."/>
            <person name="Cooney J.C."/>
            <person name="Kagawa T.F."/>
            <person name="Liu W."/>
            <person name="Song Y."/>
            <person name="Salvetti E."/>
            <person name="Wrobel A."/>
            <person name="Rasinkangas P."/>
            <person name="Parkhill J."/>
            <person name="Rea M.C."/>
            <person name="O'Sullivan O."/>
            <person name="Ritari J."/>
            <person name="Douillard F.P."/>
            <person name="Paul Ross R."/>
            <person name="Yang R."/>
            <person name="Briner A.E."/>
            <person name="Felis G.E."/>
            <person name="de Vos W.M."/>
            <person name="Barrangou R."/>
            <person name="Klaenhammer T.R."/>
            <person name="Caufield P.W."/>
            <person name="Cui Y."/>
            <person name="Zhang H."/>
            <person name="O'Toole P.W."/>
        </authorList>
    </citation>
    <scope>NUCLEOTIDE SEQUENCE [LARGE SCALE GENOMIC DNA]</scope>
    <source>
        <strain evidence="6 7">DSM 16045</strain>
    </source>
</reference>
<dbReference type="EMBL" id="AZFN01000011">
    <property type="protein sequence ID" value="KRM02435.1"/>
    <property type="molecule type" value="Genomic_DNA"/>
</dbReference>
<dbReference type="Proteomes" id="UP000051739">
    <property type="component" value="Unassembled WGS sequence"/>
</dbReference>
<evidence type="ECO:0000313" key="7">
    <source>
        <dbReference type="Proteomes" id="UP000051739"/>
    </source>
</evidence>
<dbReference type="GO" id="GO:0046872">
    <property type="term" value="F:metal ion binding"/>
    <property type="evidence" value="ECO:0007669"/>
    <property type="project" value="InterPro"/>
</dbReference>
<dbReference type="InterPro" id="IPR003135">
    <property type="entry name" value="ATP-grasp_carboxylate-amine"/>
</dbReference>
<comment type="caution">
    <text evidence="6">The sequence shown here is derived from an EMBL/GenBank/DDBJ whole genome shotgun (WGS) entry which is preliminary data.</text>
</comment>
<keyword evidence="3 4" id="KW-0067">ATP-binding</keyword>
<protein>
    <submittedName>
        <fullName evidence="6">Phosphoribosylaminoimidazole carboxylase ATPase subunit</fullName>
    </submittedName>
</protein>
<dbReference type="Gene3D" id="3.30.1490.20">
    <property type="entry name" value="ATP-grasp fold, A domain"/>
    <property type="match status" value="1"/>
</dbReference>
<dbReference type="InterPro" id="IPR011761">
    <property type="entry name" value="ATP-grasp"/>
</dbReference>
<dbReference type="AlphaFoldDB" id="A0A0R1VH79"/>
<keyword evidence="2" id="KW-0658">Purine biosynthesis</keyword>
<evidence type="ECO:0000256" key="3">
    <source>
        <dbReference type="ARBA" id="ARBA00022840"/>
    </source>
</evidence>
<dbReference type="Gene3D" id="3.30.470.20">
    <property type="entry name" value="ATP-grasp fold, B domain"/>
    <property type="match status" value="1"/>
</dbReference>
<dbReference type="Gene3D" id="3.40.50.20">
    <property type="match status" value="1"/>
</dbReference>
<gene>
    <name evidence="6" type="ORF">FC60_GL000255</name>
</gene>